<evidence type="ECO:0000313" key="4">
    <source>
        <dbReference type="Proteomes" id="UP000014461"/>
    </source>
</evidence>
<dbReference type="PROSITE" id="PS50937">
    <property type="entry name" value="HTH_MERR_2"/>
    <property type="match status" value="1"/>
</dbReference>
<evidence type="ECO:0000259" key="2">
    <source>
        <dbReference type="PROSITE" id="PS50937"/>
    </source>
</evidence>
<dbReference type="STRING" id="1331007.AALB_0868"/>
<gene>
    <name evidence="3" type="ORF">AALB_0868</name>
</gene>
<name>R9PHQ5_AGAAL</name>
<feature type="domain" description="HTH merR-type" evidence="2">
    <location>
        <begin position="1"/>
        <end position="68"/>
    </location>
</feature>
<dbReference type="GO" id="GO:0003700">
    <property type="term" value="F:DNA-binding transcription factor activity"/>
    <property type="evidence" value="ECO:0007669"/>
    <property type="project" value="InterPro"/>
</dbReference>
<dbReference type="PANTHER" id="PTHR30204:SF97">
    <property type="entry name" value="MERR FAMILY REGULATORY PROTEIN"/>
    <property type="match status" value="1"/>
</dbReference>
<dbReference type="Proteomes" id="UP000014461">
    <property type="component" value="Unassembled WGS sequence"/>
</dbReference>
<dbReference type="InterPro" id="IPR047057">
    <property type="entry name" value="MerR_fam"/>
</dbReference>
<dbReference type="SUPFAM" id="SSF46955">
    <property type="entry name" value="Putative DNA-binding domain"/>
    <property type="match status" value="1"/>
</dbReference>
<evidence type="ECO:0000313" key="3">
    <source>
        <dbReference type="EMBL" id="GAD00788.1"/>
    </source>
</evidence>
<dbReference type="EMBL" id="BARX01000004">
    <property type="protein sequence ID" value="GAD00788.1"/>
    <property type="molecule type" value="Genomic_DNA"/>
</dbReference>
<evidence type="ECO:0000256" key="1">
    <source>
        <dbReference type="ARBA" id="ARBA00023125"/>
    </source>
</evidence>
<dbReference type="SMART" id="SM00422">
    <property type="entry name" value="HTH_MERR"/>
    <property type="match status" value="1"/>
</dbReference>
<dbReference type="GO" id="GO:0003677">
    <property type="term" value="F:DNA binding"/>
    <property type="evidence" value="ECO:0007669"/>
    <property type="project" value="UniProtKB-KW"/>
</dbReference>
<comment type="caution">
    <text evidence="3">The sequence shown here is derived from an EMBL/GenBank/DDBJ whole genome shotgun (WGS) entry which is preliminary data.</text>
</comment>
<dbReference type="CDD" id="cd04781">
    <property type="entry name" value="HTH_MerR-like_sg6"/>
    <property type="match status" value="1"/>
</dbReference>
<organism evidence="3 4">
    <name type="scientific">Agarivorans albus MKT 106</name>
    <dbReference type="NCBI Taxonomy" id="1331007"/>
    <lineage>
        <taxon>Bacteria</taxon>
        <taxon>Pseudomonadati</taxon>
        <taxon>Pseudomonadota</taxon>
        <taxon>Gammaproteobacteria</taxon>
        <taxon>Alteromonadales</taxon>
        <taxon>Alteromonadaceae</taxon>
        <taxon>Agarivorans</taxon>
    </lineage>
</organism>
<dbReference type="Gene3D" id="1.10.1660.10">
    <property type="match status" value="1"/>
</dbReference>
<dbReference type="Pfam" id="PF13411">
    <property type="entry name" value="MerR_1"/>
    <property type="match status" value="1"/>
</dbReference>
<dbReference type="PRINTS" id="PR00040">
    <property type="entry name" value="HTHMERR"/>
</dbReference>
<proteinExistence type="predicted"/>
<keyword evidence="4" id="KW-1185">Reference proteome</keyword>
<dbReference type="AlphaFoldDB" id="R9PHQ5"/>
<accession>R9PHQ5</accession>
<reference evidence="3" key="1">
    <citation type="journal article" date="2013" name="Genome Announc.">
        <title>Draft Genome Sequence of Agarivorans albus Strain MKT 106T, an Agarolytic Marine Bacterium.</title>
        <authorList>
            <person name="Yasuike M."/>
            <person name="Nakamura Y."/>
            <person name="Kai W."/>
            <person name="Fujiwara A."/>
            <person name="Fukui Y."/>
            <person name="Satomi M."/>
            <person name="Sano M."/>
        </authorList>
    </citation>
    <scope>NUCLEOTIDE SEQUENCE [LARGE SCALE GENOMIC DNA]</scope>
</reference>
<dbReference type="PANTHER" id="PTHR30204">
    <property type="entry name" value="REDOX-CYCLING DRUG-SENSING TRANSCRIPTIONAL ACTIVATOR SOXR"/>
    <property type="match status" value="1"/>
</dbReference>
<dbReference type="InterPro" id="IPR009061">
    <property type="entry name" value="DNA-bd_dom_put_sf"/>
</dbReference>
<dbReference type="InterPro" id="IPR000551">
    <property type="entry name" value="MerR-type_HTH_dom"/>
</dbReference>
<dbReference type="OrthoDB" id="9802039at2"/>
<dbReference type="RefSeq" id="WP_016400556.1">
    <property type="nucleotide sequence ID" value="NZ_BARX01000004.1"/>
</dbReference>
<keyword evidence="1" id="KW-0238">DNA-binding</keyword>
<protein>
    <submittedName>
        <fullName evidence="3">Transcriptional regulator</fullName>
    </submittedName>
</protein>
<sequence>MDIAEVVKASGLSASTLRYYEQQGLIKSSSRKGLRRQFNSKVVEQLAFISLASQAGFSLTEIKPMLTSTGAQVDRAKLNAKADELDKTIKALTTMRDGLRHSAKCKAANHFECPTFRRLLNIASKKSSKPNNKLKQA</sequence>